<feature type="domain" description="Type I restriction modification DNA specificity" evidence="4">
    <location>
        <begin position="23"/>
        <end position="208"/>
    </location>
</feature>
<comment type="caution">
    <text evidence="5">The sequence shown here is derived from an EMBL/GenBank/DDBJ whole genome shotgun (WGS) entry which is preliminary data.</text>
</comment>
<keyword evidence="6" id="KW-1185">Reference proteome</keyword>
<dbReference type="InterPro" id="IPR044946">
    <property type="entry name" value="Restrct_endonuc_typeI_TRD_sf"/>
</dbReference>
<dbReference type="Gene3D" id="3.90.220.20">
    <property type="entry name" value="DNA methylase specificity domains"/>
    <property type="match status" value="2"/>
</dbReference>
<keyword evidence="3" id="KW-0238">DNA-binding</keyword>
<evidence type="ECO:0000259" key="4">
    <source>
        <dbReference type="Pfam" id="PF01420"/>
    </source>
</evidence>
<comment type="similarity">
    <text evidence="1">Belongs to the type-I restriction system S methylase family.</text>
</comment>
<dbReference type="InterPro" id="IPR051212">
    <property type="entry name" value="Type-I_RE_S_subunit"/>
</dbReference>
<dbReference type="EC" id="3.1.21.-" evidence="5"/>
<reference evidence="5 6" key="1">
    <citation type="submission" date="2024-10" db="EMBL/GenBank/DDBJ databases">
        <authorList>
            <person name="Yibar A."/>
            <person name="Saticioglu I.B."/>
            <person name="Duman M."/>
            <person name="Ajmi N."/>
            <person name="Gurler F."/>
            <person name="Ay H."/>
            <person name="Onuk E."/>
            <person name="Guler S."/>
            <person name="Romalde J.L."/>
        </authorList>
    </citation>
    <scope>NUCLEOTIDE SEQUENCE [LARGE SCALE GENOMIC DNA]</scope>
    <source>
        <strain evidence="5 6">1-TCBS-A</strain>
    </source>
</reference>
<proteinExistence type="inferred from homology"/>
<organism evidence="5 6">
    <name type="scientific">Vibrio jasicida</name>
    <dbReference type="NCBI Taxonomy" id="766224"/>
    <lineage>
        <taxon>Bacteria</taxon>
        <taxon>Pseudomonadati</taxon>
        <taxon>Pseudomonadota</taxon>
        <taxon>Gammaproteobacteria</taxon>
        <taxon>Vibrionales</taxon>
        <taxon>Vibrionaceae</taxon>
        <taxon>Vibrio</taxon>
    </lineage>
</organism>
<gene>
    <name evidence="5" type="ORF">ACGRHZ_11045</name>
</gene>
<dbReference type="Proteomes" id="UP001607221">
    <property type="component" value="Unassembled WGS sequence"/>
</dbReference>
<accession>A0ABW7J699</accession>
<dbReference type="GO" id="GO:0004519">
    <property type="term" value="F:endonuclease activity"/>
    <property type="evidence" value="ECO:0007669"/>
    <property type="project" value="UniProtKB-KW"/>
</dbReference>
<dbReference type="InterPro" id="IPR000055">
    <property type="entry name" value="Restrct_endonuc_typeI_TRD"/>
</dbReference>
<keyword evidence="5" id="KW-0540">Nuclease</keyword>
<dbReference type="Pfam" id="PF01420">
    <property type="entry name" value="Methylase_S"/>
    <property type="match status" value="1"/>
</dbReference>
<keyword evidence="5" id="KW-0255">Endonuclease</keyword>
<evidence type="ECO:0000256" key="3">
    <source>
        <dbReference type="ARBA" id="ARBA00023125"/>
    </source>
</evidence>
<dbReference type="SUPFAM" id="SSF116734">
    <property type="entry name" value="DNA methylase specificity domain"/>
    <property type="match status" value="2"/>
</dbReference>
<sequence>MTGRYKAYANYENCGIDYVNELPKGWTTSKVRHISSFGRGLSITKANLKDTGIPCVSYGEVHSKFGFEVDPNKHPLKCVEPEYLNTSSFALLSKGDFIFADTSEDIEGSGNFTQLVSDETLFAGYHTVVVRPRTENYYRFLAYLFDSAEFRTQIRNAVKGVKVFSVTQAILKDADVWLPSYVEQQKIANFLDHETAKIDTLITKQEKLIELLKEKRQAVISHAVTKGLNPQAPMKDSGMEWLGEVPEHWEIKRLKQISPKVGVGLVINPSTYTRDEGLYFIFGGDVKEYRFDLSKTRKISKQDSDKLLPSRLNHRDLVSVRVGFPGVTAVVPKELEGSNCASVVVIRKGAYNSDWLCAAMNSWVGKQQVDVVAYGAAQKQFNIADAVEFRFPFPPVGEQDEIATYVEKTLSKFNKLNNSALIQIALLKERKTVLISAAVTGKIDVRDWSQD</sequence>
<dbReference type="Gene3D" id="1.10.287.1120">
    <property type="entry name" value="Bipartite methylase S protein"/>
    <property type="match status" value="1"/>
</dbReference>
<dbReference type="PANTHER" id="PTHR43140:SF1">
    <property type="entry name" value="TYPE I RESTRICTION ENZYME ECOKI SPECIFICITY SUBUNIT"/>
    <property type="match status" value="1"/>
</dbReference>
<protein>
    <submittedName>
        <fullName evidence="5">Restriction endonuclease subunit S</fullName>
        <ecNumber evidence="5">3.1.21.-</ecNumber>
    </submittedName>
</protein>
<dbReference type="PANTHER" id="PTHR43140">
    <property type="entry name" value="TYPE-1 RESTRICTION ENZYME ECOKI SPECIFICITY PROTEIN"/>
    <property type="match status" value="1"/>
</dbReference>
<evidence type="ECO:0000313" key="6">
    <source>
        <dbReference type="Proteomes" id="UP001607221"/>
    </source>
</evidence>
<dbReference type="GO" id="GO:0016787">
    <property type="term" value="F:hydrolase activity"/>
    <property type="evidence" value="ECO:0007669"/>
    <property type="project" value="UniProtKB-KW"/>
</dbReference>
<keyword evidence="5" id="KW-0378">Hydrolase</keyword>
<evidence type="ECO:0000256" key="2">
    <source>
        <dbReference type="ARBA" id="ARBA00022747"/>
    </source>
</evidence>
<keyword evidence="2" id="KW-0680">Restriction system</keyword>
<evidence type="ECO:0000313" key="5">
    <source>
        <dbReference type="EMBL" id="MFH0271871.1"/>
    </source>
</evidence>
<dbReference type="RefSeq" id="WP_104037943.1">
    <property type="nucleotide sequence ID" value="NZ_JBIHSE010000001.1"/>
</dbReference>
<dbReference type="EMBL" id="JBIHSE010000001">
    <property type="protein sequence ID" value="MFH0271871.1"/>
    <property type="molecule type" value="Genomic_DNA"/>
</dbReference>
<name>A0ABW7J699_9VIBR</name>
<evidence type="ECO:0000256" key="1">
    <source>
        <dbReference type="ARBA" id="ARBA00010923"/>
    </source>
</evidence>